<keyword evidence="9" id="KW-1015">Disulfide bond</keyword>
<evidence type="ECO:0000256" key="10">
    <source>
        <dbReference type="ARBA" id="ARBA00023170"/>
    </source>
</evidence>
<sequence length="458" mass="52583">MTSCSTRFRNFMSYVPGLLLISLGIYLATEKPHTNYLINHIREAAELVEGKYGYEIWKDLDIYFKVRLYHITNPDSVMEGENPIIEERGPYVYNLNMKKRVTNVDEKLDEMAFTIFRTYQFNKNASGSCSEDDQVVLLNSAYLGTLNIIASKFPAFIGRFGNGIQYLFPKSYDIFLRGKVKDILFDGLPLVCDPVKYKDLSLLCNFLKGKKPPIIKDTDKPGVYSYSLFDKNNYTDSDPFTVNRGVENKDALGNTTSYKNLRVTKYWREKECNLVSGTDSITWAPMTEKLPFVSVYEPNICRRMTPNFKREIIVNGLLGYRYELDETTWRKENMGCYCLPNAKKVPECLETGLLDITKCQDAPVIFSEPHFLHADPNLLEYARGLKPDPIEHTTFITIEPLSGAPLSGSKKIQLNLRLNRIPGITLLANVSEGLFPILWAEEVFYLFIYFFFFLSINS</sequence>
<keyword evidence="4" id="KW-0716">Sensory transduction</keyword>
<evidence type="ECO:0000256" key="1">
    <source>
        <dbReference type="ARBA" id="ARBA00004236"/>
    </source>
</evidence>
<keyword evidence="6" id="KW-0552">Olfaction</keyword>
<dbReference type="GO" id="GO:0005886">
    <property type="term" value="C:plasma membrane"/>
    <property type="evidence" value="ECO:0007669"/>
    <property type="project" value="UniProtKB-SubCell"/>
</dbReference>
<dbReference type="Pfam" id="PF01130">
    <property type="entry name" value="CD36"/>
    <property type="match status" value="1"/>
</dbReference>
<feature type="transmembrane region" description="Helical" evidence="13">
    <location>
        <begin position="12"/>
        <end position="29"/>
    </location>
</feature>
<dbReference type="PRINTS" id="PR01609">
    <property type="entry name" value="CD36FAMILY"/>
</dbReference>
<evidence type="ECO:0000256" key="8">
    <source>
        <dbReference type="ARBA" id="ARBA00023136"/>
    </source>
</evidence>
<evidence type="ECO:0000256" key="3">
    <source>
        <dbReference type="ARBA" id="ARBA00022475"/>
    </source>
</evidence>
<dbReference type="GO" id="GO:0005737">
    <property type="term" value="C:cytoplasm"/>
    <property type="evidence" value="ECO:0007669"/>
    <property type="project" value="TreeGrafter"/>
</dbReference>
<dbReference type="EMBL" id="MH229861">
    <property type="protein sequence ID" value="AXN77606.1"/>
    <property type="molecule type" value="mRNA"/>
</dbReference>
<evidence type="ECO:0000256" key="13">
    <source>
        <dbReference type="SAM" id="Phobius"/>
    </source>
</evidence>
<keyword evidence="11" id="KW-0325">Glycoprotein</keyword>
<evidence type="ECO:0000256" key="4">
    <source>
        <dbReference type="ARBA" id="ARBA00022606"/>
    </source>
</evidence>
<comment type="similarity">
    <text evidence="2">Belongs to the CD36 family.</text>
</comment>
<name>A0A346FYQ2_9HYME</name>
<organism evidence="14">
    <name type="scientific">Microplitis mediator</name>
    <dbReference type="NCBI Taxonomy" id="375433"/>
    <lineage>
        <taxon>Eukaryota</taxon>
        <taxon>Metazoa</taxon>
        <taxon>Ecdysozoa</taxon>
        <taxon>Arthropoda</taxon>
        <taxon>Hexapoda</taxon>
        <taxon>Insecta</taxon>
        <taxon>Pterygota</taxon>
        <taxon>Neoptera</taxon>
        <taxon>Endopterygota</taxon>
        <taxon>Hymenoptera</taxon>
        <taxon>Apocrita</taxon>
        <taxon>Ichneumonoidea</taxon>
        <taxon>Braconidae</taxon>
        <taxon>Microgastrinae</taxon>
        <taxon>Microplitis</taxon>
    </lineage>
</organism>
<dbReference type="PANTHER" id="PTHR11923">
    <property type="entry name" value="SCAVENGER RECEPTOR CLASS B TYPE-1 SR-B1"/>
    <property type="match status" value="1"/>
</dbReference>
<keyword evidence="7 13" id="KW-1133">Transmembrane helix</keyword>
<dbReference type="GO" id="GO:0007608">
    <property type="term" value="P:sensory perception of smell"/>
    <property type="evidence" value="ECO:0007669"/>
    <property type="project" value="UniProtKB-KW"/>
</dbReference>
<dbReference type="AlphaFoldDB" id="A0A346FYQ2"/>
<dbReference type="PANTHER" id="PTHR11923:SF109">
    <property type="entry name" value="SENSORY NEURON MEMBRANE PROTEIN 2"/>
    <property type="match status" value="1"/>
</dbReference>
<comment type="subcellular location">
    <subcellularLocation>
        <location evidence="1">Cell membrane</location>
    </subcellularLocation>
</comment>
<evidence type="ECO:0000256" key="9">
    <source>
        <dbReference type="ARBA" id="ARBA00023157"/>
    </source>
</evidence>
<evidence type="ECO:0000256" key="6">
    <source>
        <dbReference type="ARBA" id="ARBA00022725"/>
    </source>
</evidence>
<feature type="transmembrane region" description="Helical" evidence="13">
    <location>
        <begin position="434"/>
        <end position="456"/>
    </location>
</feature>
<keyword evidence="10" id="KW-0675">Receptor</keyword>
<keyword evidence="3" id="KW-1003">Cell membrane</keyword>
<evidence type="ECO:0000313" key="14">
    <source>
        <dbReference type="EMBL" id="AXN77606.1"/>
    </source>
</evidence>
<keyword evidence="8 13" id="KW-0472">Membrane</keyword>
<evidence type="ECO:0000256" key="12">
    <source>
        <dbReference type="ARBA" id="ARBA00040645"/>
    </source>
</evidence>
<gene>
    <name evidence="14" type="primary">SNMP2</name>
</gene>
<dbReference type="GO" id="GO:0005044">
    <property type="term" value="F:scavenger receptor activity"/>
    <property type="evidence" value="ECO:0007669"/>
    <property type="project" value="TreeGrafter"/>
</dbReference>
<evidence type="ECO:0000256" key="7">
    <source>
        <dbReference type="ARBA" id="ARBA00022989"/>
    </source>
</evidence>
<reference evidence="14" key="1">
    <citation type="submission" date="2018-04" db="EMBL/GenBank/DDBJ databases">
        <title>Molecular characteristics and expression patterns of sensory neuron membrane proteins SNMPs in the parasitoid, Microplitis mediator.</title>
        <authorList>
            <person name="Wang S."/>
            <person name="Shan S."/>
        </authorList>
    </citation>
    <scope>NUCLEOTIDE SEQUENCE</scope>
</reference>
<keyword evidence="5 13" id="KW-0812">Transmembrane</keyword>
<evidence type="ECO:0000256" key="5">
    <source>
        <dbReference type="ARBA" id="ARBA00022692"/>
    </source>
</evidence>
<dbReference type="InterPro" id="IPR002159">
    <property type="entry name" value="CD36_fam"/>
</dbReference>
<evidence type="ECO:0000256" key="2">
    <source>
        <dbReference type="ARBA" id="ARBA00010532"/>
    </source>
</evidence>
<proteinExistence type="evidence at transcript level"/>
<evidence type="ECO:0000256" key="11">
    <source>
        <dbReference type="ARBA" id="ARBA00023180"/>
    </source>
</evidence>
<accession>A0A346FYQ2</accession>
<protein>
    <recommendedName>
        <fullName evidence="12">Sensory neuron membrane protein 2</fullName>
    </recommendedName>
</protein>